<evidence type="ECO:0000313" key="3">
    <source>
        <dbReference type="Proteomes" id="UP000009168"/>
    </source>
</evidence>
<dbReference type="AlphaFoldDB" id="A4VDX1"/>
<dbReference type="Proteomes" id="UP000009168">
    <property type="component" value="Unassembled WGS sequence"/>
</dbReference>
<feature type="compositionally biased region" description="Polar residues" evidence="1">
    <location>
        <begin position="1"/>
        <end position="22"/>
    </location>
</feature>
<dbReference type="HOGENOM" id="CLU_1630394_0_0_1"/>
<dbReference type="RefSeq" id="XP_001470785.2">
    <property type="nucleotide sequence ID" value="XM_001470735.2"/>
</dbReference>
<proteinExistence type="predicted"/>
<dbReference type="GeneID" id="7840727"/>
<gene>
    <name evidence="2" type="ORF">TTHERM_00266529</name>
</gene>
<dbReference type="EMBL" id="GG662703">
    <property type="protein sequence ID" value="EDK31721.2"/>
    <property type="molecule type" value="Genomic_DNA"/>
</dbReference>
<evidence type="ECO:0000313" key="2">
    <source>
        <dbReference type="EMBL" id="EDK31721.2"/>
    </source>
</evidence>
<dbReference type="InParanoid" id="A4VDX1"/>
<dbReference type="eggNOG" id="ENOG502T0YS">
    <property type="taxonomic scope" value="Eukaryota"/>
</dbReference>
<sequence>MNNLIQPNDKSSSGQHNKQVPQPISLEHLEKTESQELPQEFNDINDEKDKPQSSILVHFESYSKLFSDKDIIVKLYILLIFFKKITLFFSKCKVNKNLKYIKKIFQKRNCKLKKTFYKKLLLRLLLKKFRYLLKKIRCLLKKITIQLKKMKIQKSCLLQFPNTNLKVLQIMFRTTKLLPFLKIKQYFPIQKLNRIKNRFEAMKIL</sequence>
<dbReference type="KEGG" id="tet:TTHERM_00266529"/>
<reference evidence="3" key="1">
    <citation type="journal article" date="2006" name="PLoS Biol.">
        <title>Macronuclear genome sequence of the ciliate Tetrahymena thermophila, a model eukaryote.</title>
        <authorList>
            <person name="Eisen J.A."/>
            <person name="Coyne R.S."/>
            <person name="Wu M."/>
            <person name="Wu D."/>
            <person name="Thiagarajan M."/>
            <person name="Wortman J.R."/>
            <person name="Badger J.H."/>
            <person name="Ren Q."/>
            <person name="Amedeo P."/>
            <person name="Jones K.M."/>
            <person name="Tallon L.J."/>
            <person name="Delcher A.L."/>
            <person name="Salzberg S.L."/>
            <person name="Silva J.C."/>
            <person name="Haas B.J."/>
            <person name="Majoros W.H."/>
            <person name="Farzad M."/>
            <person name="Carlton J.M."/>
            <person name="Smith R.K. Jr."/>
            <person name="Garg J."/>
            <person name="Pearlman R.E."/>
            <person name="Karrer K.M."/>
            <person name="Sun L."/>
            <person name="Manning G."/>
            <person name="Elde N.C."/>
            <person name="Turkewitz A.P."/>
            <person name="Asai D.J."/>
            <person name="Wilkes D.E."/>
            <person name="Wang Y."/>
            <person name="Cai H."/>
            <person name="Collins K."/>
            <person name="Stewart B.A."/>
            <person name="Lee S.R."/>
            <person name="Wilamowska K."/>
            <person name="Weinberg Z."/>
            <person name="Ruzzo W.L."/>
            <person name="Wloga D."/>
            <person name="Gaertig J."/>
            <person name="Frankel J."/>
            <person name="Tsao C.-C."/>
            <person name="Gorovsky M.A."/>
            <person name="Keeling P.J."/>
            <person name="Waller R.F."/>
            <person name="Patron N.J."/>
            <person name="Cherry J.M."/>
            <person name="Stover N.A."/>
            <person name="Krieger C.J."/>
            <person name="del Toro C."/>
            <person name="Ryder H.F."/>
            <person name="Williamson S.C."/>
            <person name="Barbeau R.A."/>
            <person name="Hamilton E.P."/>
            <person name="Orias E."/>
        </authorList>
    </citation>
    <scope>NUCLEOTIDE SEQUENCE [LARGE SCALE GENOMIC DNA]</scope>
    <source>
        <strain evidence="3">SB210</strain>
    </source>
</reference>
<name>A4VDX1_TETTS</name>
<protein>
    <submittedName>
        <fullName evidence="2">Uncharacterized protein</fullName>
    </submittedName>
</protein>
<evidence type="ECO:0000256" key="1">
    <source>
        <dbReference type="SAM" id="MobiDB-lite"/>
    </source>
</evidence>
<keyword evidence="3" id="KW-1185">Reference proteome</keyword>
<accession>A4VDX1</accession>
<feature type="region of interest" description="Disordered" evidence="1">
    <location>
        <begin position="1"/>
        <end position="25"/>
    </location>
</feature>
<organism evidence="2 3">
    <name type="scientific">Tetrahymena thermophila (strain SB210)</name>
    <dbReference type="NCBI Taxonomy" id="312017"/>
    <lineage>
        <taxon>Eukaryota</taxon>
        <taxon>Sar</taxon>
        <taxon>Alveolata</taxon>
        <taxon>Ciliophora</taxon>
        <taxon>Intramacronucleata</taxon>
        <taxon>Oligohymenophorea</taxon>
        <taxon>Hymenostomatida</taxon>
        <taxon>Tetrahymenina</taxon>
        <taxon>Tetrahymenidae</taxon>
        <taxon>Tetrahymena</taxon>
    </lineage>
</organism>